<organism evidence="1">
    <name type="scientific">metagenome</name>
    <dbReference type="NCBI Taxonomy" id="256318"/>
    <lineage>
        <taxon>unclassified sequences</taxon>
        <taxon>metagenomes</taxon>
    </lineage>
</organism>
<protein>
    <submittedName>
        <fullName evidence="1">Uncharacterized protein</fullName>
    </submittedName>
</protein>
<accession>A0A380TE64</accession>
<name>A0A380TE64_9ZZZZ</name>
<dbReference type="EMBL" id="UIDG01000201">
    <property type="protein sequence ID" value="SUS06428.1"/>
    <property type="molecule type" value="Genomic_DNA"/>
</dbReference>
<evidence type="ECO:0000313" key="1">
    <source>
        <dbReference type="EMBL" id="SUS06428.1"/>
    </source>
</evidence>
<gene>
    <name evidence="1" type="ORF">DF3PB_280026</name>
</gene>
<sequence>MRKHLKQIFSKTSSERQADLVRTLSLGPGGLRI</sequence>
<proteinExistence type="predicted"/>
<reference evidence="1" key="1">
    <citation type="submission" date="2018-07" db="EMBL/GenBank/DDBJ databases">
        <authorList>
            <person name="Quirk P.G."/>
            <person name="Krulwich T.A."/>
        </authorList>
    </citation>
    <scope>NUCLEOTIDE SEQUENCE</scope>
</reference>
<dbReference type="AlphaFoldDB" id="A0A380TE64"/>